<gene>
    <name evidence="2" type="ORF">I7X39_20375</name>
</gene>
<protein>
    <submittedName>
        <fullName evidence="2">Chaperone NapD</fullName>
    </submittedName>
</protein>
<feature type="compositionally biased region" description="Basic and acidic residues" evidence="1">
    <location>
        <begin position="90"/>
        <end position="103"/>
    </location>
</feature>
<dbReference type="InterPro" id="IPR005623">
    <property type="entry name" value="Chaperone_NapD_NO3_reduct"/>
</dbReference>
<reference evidence="2" key="1">
    <citation type="submission" date="2020-12" db="EMBL/GenBank/DDBJ databases">
        <title>The genome sequence of Inhella sp. 1Y17.</title>
        <authorList>
            <person name="Liu Y."/>
        </authorList>
    </citation>
    <scope>NUCLEOTIDE SEQUENCE</scope>
    <source>
        <strain evidence="2">1Y17</strain>
    </source>
</reference>
<dbReference type="Gene3D" id="3.30.70.920">
    <property type="match status" value="1"/>
</dbReference>
<sequence>MSILGVVLRVPAQAVAEVQAQVLALPGVDVTHNPGDGRLVLVIEDVAERSAAATLGEIAQMPQVWSSTLVYEYSGPDAPAPEAHQSGQLDWRRNLSDLDGVRP</sequence>
<dbReference type="EMBL" id="JAEDAK010000020">
    <property type="protein sequence ID" value="MBH9579258.1"/>
    <property type="molecule type" value="Genomic_DNA"/>
</dbReference>
<dbReference type="Proteomes" id="UP000613266">
    <property type="component" value="Unassembled WGS sequence"/>
</dbReference>
<accession>A0A931NIV4</accession>
<dbReference type="RefSeq" id="WP_198113039.1">
    <property type="nucleotide sequence ID" value="NZ_JAEDAK010000020.1"/>
</dbReference>
<name>A0A931NIV4_9BURK</name>
<evidence type="ECO:0000313" key="3">
    <source>
        <dbReference type="Proteomes" id="UP000613266"/>
    </source>
</evidence>
<organism evidence="2 3">
    <name type="scientific">Inhella proteolytica</name>
    <dbReference type="NCBI Taxonomy" id="2795029"/>
    <lineage>
        <taxon>Bacteria</taxon>
        <taxon>Pseudomonadati</taxon>
        <taxon>Pseudomonadota</taxon>
        <taxon>Betaproteobacteria</taxon>
        <taxon>Burkholderiales</taxon>
        <taxon>Sphaerotilaceae</taxon>
        <taxon>Inhella</taxon>
    </lineage>
</organism>
<dbReference type="Pfam" id="PF03927">
    <property type="entry name" value="NapD"/>
    <property type="match status" value="1"/>
</dbReference>
<proteinExistence type="predicted"/>
<evidence type="ECO:0000256" key="1">
    <source>
        <dbReference type="SAM" id="MobiDB-lite"/>
    </source>
</evidence>
<dbReference type="AlphaFoldDB" id="A0A931NIV4"/>
<feature type="region of interest" description="Disordered" evidence="1">
    <location>
        <begin position="76"/>
        <end position="103"/>
    </location>
</feature>
<evidence type="ECO:0000313" key="2">
    <source>
        <dbReference type="EMBL" id="MBH9579258.1"/>
    </source>
</evidence>
<comment type="caution">
    <text evidence="2">The sequence shown here is derived from an EMBL/GenBank/DDBJ whole genome shotgun (WGS) entry which is preliminary data.</text>
</comment>
<keyword evidence="3" id="KW-1185">Reference proteome</keyword>